<feature type="transmembrane region" description="Helical" evidence="2">
    <location>
        <begin position="26"/>
        <end position="56"/>
    </location>
</feature>
<keyword evidence="2" id="KW-0812">Transmembrane</keyword>
<dbReference type="InterPro" id="IPR036259">
    <property type="entry name" value="MFS_trans_sf"/>
</dbReference>
<reference evidence="3 4" key="1">
    <citation type="submission" date="2019-02" db="EMBL/GenBank/DDBJ databases">
        <title>Prokaryotic population dynamics and viral predation in marine succession experiment using metagenomics: the confinement effect.</title>
        <authorList>
            <person name="Haro-Moreno J.M."/>
            <person name="Rodriguez-Valera F."/>
            <person name="Lopez-Perez M."/>
        </authorList>
    </citation>
    <scope>NUCLEOTIDE SEQUENCE [LARGE SCALE GENOMIC DNA]</scope>
    <source>
        <strain evidence="3">MED-G161</strain>
    </source>
</reference>
<comment type="similarity">
    <text evidence="1">Belongs to the sodium:galactoside symporter (TC 2.A.2) family.</text>
</comment>
<feature type="transmembrane region" description="Helical" evidence="2">
    <location>
        <begin position="240"/>
        <end position="264"/>
    </location>
</feature>
<proteinExistence type="inferred from homology"/>
<dbReference type="PANTHER" id="PTHR11328">
    <property type="entry name" value="MAJOR FACILITATOR SUPERFAMILY DOMAIN-CONTAINING PROTEIN"/>
    <property type="match status" value="1"/>
</dbReference>
<evidence type="ECO:0000313" key="3">
    <source>
        <dbReference type="EMBL" id="RZO24961.1"/>
    </source>
</evidence>
<feature type="transmembrane region" description="Helical" evidence="2">
    <location>
        <begin position="337"/>
        <end position="360"/>
    </location>
</feature>
<comment type="caution">
    <text evidence="3">The sequence shown here is derived from an EMBL/GenBank/DDBJ whole genome shotgun (WGS) entry which is preliminary data.</text>
</comment>
<name>A0A520MUQ8_9GAMM</name>
<protein>
    <submittedName>
        <fullName evidence="3">MFS transporter</fullName>
    </submittedName>
</protein>
<feature type="transmembrane region" description="Helical" evidence="2">
    <location>
        <begin position="381"/>
        <end position="402"/>
    </location>
</feature>
<dbReference type="GO" id="GO:0005886">
    <property type="term" value="C:plasma membrane"/>
    <property type="evidence" value="ECO:0007669"/>
    <property type="project" value="TreeGrafter"/>
</dbReference>
<dbReference type="Pfam" id="PF13347">
    <property type="entry name" value="MFS_2"/>
    <property type="match status" value="1"/>
</dbReference>
<keyword evidence="2" id="KW-1133">Transmembrane helix</keyword>
<dbReference type="Gene3D" id="1.20.1250.20">
    <property type="entry name" value="MFS general substrate transporter like domains"/>
    <property type="match status" value="2"/>
</dbReference>
<feature type="transmembrane region" description="Helical" evidence="2">
    <location>
        <begin position="305"/>
        <end position="325"/>
    </location>
</feature>
<dbReference type="EMBL" id="SHBG01000013">
    <property type="protein sequence ID" value="RZO24961.1"/>
    <property type="molecule type" value="Genomic_DNA"/>
</dbReference>
<organism evidence="3 4">
    <name type="scientific">SAR86 cluster bacterium</name>
    <dbReference type="NCBI Taxonomy" id="2030880"/>
    <lineage>
        <taxon>Bacteria</taxon>
        <taxon>Pseudomonadati</taxon>
        <taxon>Pseudomonadota</taxon>
        <taxon>Gammaproteobacteria</taxon>
        <taxon>SAR86 cluster</taxon>
    </lineage>
</organism>
<dbReference type="SUPFAM" id="SSF103473">
    <property type="entry name" value="MFS general substrate transporter"/>
    <property type="match status" value="1"/>
</dbReference>
<evidence type="ECO:0000256" key="2">
    <source>
        <dbReference type="SAM" id="Phobius"/>
    </source>
</evidence>
<dbReference type="PANTHER" id="PTHR11328:SF24">
    <property type="entry name" value="MAJOR FACILITATOR SUPERFAMILY (MFS) PROFILE DOMAIN-CONTAINING PROTEIN"/>
    <property type="match status" value="1"/>
</dbReference>
<feature type="transmembrane region" description="Helical" evidence="2">
    <location>
        <begin position="185"/>
        <end position="206"/>
    </location>
</feature>
<dbReference type="AlphaFoldDB" id="A0A520MUQ8"/>
<sequence length="464" mass="52163">MLTNKFKINYSIGAIPNGIKTDTFTFFLLFFYSNIIGLNPGLAGSAIFIALCVDAFTDPLMGTISDRTNSSFGRRHPYMFISFIPMSLGYIFLFAPRQDWDMSQNDLFVWMTIFTILTRIGMTLFDIPHRAFGGEVTKNYEERTLLMSWREMIAWVAGLSNAFLGYGIFFASTPEYPQGQLNPDAWLPFAITGAIVMVITVLYSSFSTKNEVKALSKWSGSISLGDILKELKIALGNKSFLIFFFGNLFLSLSWGLANTLTLFVNTYFWEFEATQIKYFLPIYLVATLFAFYLTPRLVDLYDKRLIVLVCIGAVGVLSPAAFIMYNLGLTPEKGSLQLVFFISSFLLFLITFNITGIMVRDSMVGDIADEVELQSGKRQEGILFATVGFMQKLNAGLGSFFAGQVLNIINFDRSNHTAEQAYSLAFVQGPVTTLLMIVPLIIFYKYSLSAKKHKEIMKALELKN</sequence>
<gene>
    <name evidence="3" type="ORF">EVA94_01970</name>
</gene>
<accession>A0A520MUQ8</accession>
<keyword evidence="2" id="KW-0472">Membrane</keyword>
<feature type="transmembrane region" description="Helical" evidence="2">
    <location>
        <begin position="77"/>
        <end position="95"/>
    </location>
</feature>
<evidence type="ECO:0000313" key="4">
    <source>
        <dbReference type="Proteomes" id="UP000315498"/>
    </source>
</evidence>
<dbReference type="GO" id="GO:0015293">
    <property type="term" value="F:symporter activity"/>
    <property type="evidence" value="ECO:0007669"/>
    <property type="project" value="InterPro"/>
</dbReference>
<feature type="transmembrane region" description="Helical" evidence="2">
    <location>
        <begin position="422"/>
        <end position="444"/>
    </location>
</feature>
<evidence type="ECO:0000256" key="1">
    <source>
        <dbReference type="ARBA" id="ARBA00009617"/>
    </source>
</evidence>
<feature type="transmembrane region" description="Helical" evidence="2">
    <location>
        <begin position="276"/>
        <end position="293"/>
    </location>
</feature>
<dbReference type="InterPro" id="IPR039672">
    <property type="entry name" value="MFS_2"/>
</dbReference>
<dbReference type="Proteomes" id="UP000315498">
    <property type="component" value="Unassembled WGS sequence"/>
</dbReference>
<dbReference type="GO" id="GO:0008643">
    <property type="term" value="P:carbohydrate transport"/>
    <property type="evidence" value="ECO:0007669"/>
    <property type="project" value="InterPro"/>
</dbReference>
<feature type="transmembrane region" description="Helical" evidence="2">
    <location>
        <begin position="152"/>
        <end position="173"/>
    </location>
</feature>